<organism evidence="1 2">
    <name type="scientific">Pseudomonas fluvialis</name>
    <dbReference type="NCBI Taxonomy" id="1793966"/>
    <lineage>
        <taxon>Bacteria</taxon>
        <taxon>Pseudomonadati</taxon>
        <taxon>Pseudomonadota</taxon>
        <taxon>Gammaproteobacteria</taxon>
        <taxon>Pseudomonadales</taxon>
        <taxon>Pseudomonadaceae</taxon>
        <taxon>Pseudomonas</taxon>
    </lineage>
</organism>
<dbReference type="InterPro" id="IPR032608">
    <property type="entry name" value="DUF4892"/>
</dbReference>
<dbReference type="Pfam" id="PF16234">
    <property type="entry name" value="DUF4892"/>
    <property type="match status" value="1"/>
</dbReference>
<sequence>MPYLLLVLLLLATPLRAGPGIAALPAPAHASLIAQDDLAEAERFYPMSALRRISNQARAELRLEVEGRLIRQTYQLASGHSAQQAFDQLRTSLQGEADLLFWCEGRDCGASSLWANAVFARADLSAPDDQQLFTLWRLREQPQTVLALYAVNRANRRSYLHVEQLQTGSSLAELLPTAATWLRQLREDGELQLPASAQAPVEPWLALLVRTLRLDSTLRVALQGEQAEAWQAALLAGGIRAQRLTVLAATEAGTGLRLQRQ</sequence>
<dbReference type="Proteomes" id="UP000557193">
    <property type="component" value="Unassembled WGS sequence"/>
</dbReference>
<name>A0A7X0BUI0_9PSED</name>
<proteinExistence type="predicted"/>
<protein>
    <recommendedName>
        <fullName evidence="3">DUF4892 domain-containing protein</fullName>
    </recommendedName>
</protein>
<accession>A0A7X0BUI0</accession>
<dbReference type="EMBL" id="JACHLL010000003">
    <property type="protein sequence ID" value="MBB6341711.1"/>
    <property type="molecule type" value="Genomic_DNA"/>
</dbReference>
<evidence type="ECO:0000313" key="1">
    <source>
        <dbReference type="EMBL" id="MBB6341711.1"/>
    </source>
</evidence>
<evidence type="ECO:0000313" key="2">
    <source>
        <dbReference type="Proteomes" id="UP000557193"/>
    </source>
</evidence>
<keyword evidence="2" id="KW-1185">Reference proteome</keyword>
<evidence type="ECO:0008006" key="3">
    <source>
        <dbReference type="Google" id="ProtNLM"/>
    </source>
</evidence>
<reference evidence="1 2" key="1">
    <citation type="submission" date="2020-08" db="EMBL/GenBank/DDBJ databases">
        <title>Functional genomics of gut bacteria from endangered species of beetles.</title>
        <authorList>
            <person name="Carlos-Shanley C."/>
        </authorList>
    </citation>
    <scope>NUCLEOTIDE SEQUENCE [LARGE SCALE GENOMIC DNA]</scope>
    <source>
        <strain evidence="1 2">S00202</strain>
    </source>
</reference>
<gene>
    <name evidence="1" type="ORF">HNP49_001879</name>
</gene>
<dbReference type="RefSeq" id="WP_184682679.1">
    <property type="nucleotide sequence ID" value="NZ_JACHLL010000003.1"/>
</dbReference>
<comment type="caution">
    <text evidence="1">The sequence shown here is derived from an EMBL/GenBank/DDBJ whole genome shotgun (WGS) entry which is preliminary data.</text>
</comment>
<dbReference type="AlphaFoldDB" id="A0A7X0BUI0"/>